<feature type="domain" description="DnaD N-terminal" evidence="4">
    <location>
        <begin position="34"/>
        <end position="128"/>
    </location>
</feature>
<feature type="domain" description="DnaB/C C-terminal" evidence="3">
    <location>
        <begin position="166"/>
        <end position="236"/>
    </location>
</feature>
<dbReference type="Gene3D" id="1.10.10.630">
    <property type="entry name" value="DnaD domain-like"/>
    <property type="match status" value="1"/>
</dbReference>
<evidence type="ECO:0000259" key="3">
    <source>
        <dbReference type="Pfam" id="PF07261"/>
    </source>
</evidence>
<reference evidence="6" key="1">
    <citation type="journal article" date="2008" name="Genome Res.">
        <title>The genome of Pelotomaculum thermopropionicum reveals niche-associated evolution in anaerobic microbiota.</title>
        <authorList>
            <person name="Kosaka T."/>
            <person name="Kato S."/>
            <person name="Shimoyama T."/>
            <person name="Ishii S."/>
            <person name="Abe T."/>
            <person name="Watanabe K."/>
        </authorList>
    </citation>
    <scope>NUCLEOTIDE SEQUENCE [LARGE SCALE GENOMIC DNA]</scope>
    <source>
        <strain evidence="6">DSM 13744 / JCM 10971 / SI</strain>
    </source>
</reference>
<dbReference type="PANTHER" id="PTHR37293:SF6">
    <property type="entry name" value="DNA REPLICATION PROTEIN DNAD"/>
    <property type="match status" value="1"/>
</dbReference>
<dbReference type="Gene3D" id="1.10.10.10">
    <property type="entry name" value="Winged helix-like DNA-binding domain superfamily/Winged helix DNA-binding domain"/>
    <property type="match status" value="1"/>
</dbReference>
<dbReference type="Pfam" id="PF07261">
    <property type="entry name" value="DnaB_2"/>
    <property type="match status" value="1"/>
</dbReference>
<dbReference type="Pfam" id="PF21984">
    <property type="entry name" value="DnaD_N"/>
    <property type="match status" value="1"/>
</dbReference>
<dbReference type="NCBIfam" id="TIGR01446">
    <property type="entry name" value="DnaD_dom"/>
    <property type="match status" value="1"/>
</dbReference>
<dbReference type="STRING" id="370438.PTH_1009"/>
<feature type="region of interest" description="Disordered" evidence="2">
    <location>
        <begin position="246"/>
        <end position="268"/>
    </location>
</feature>
<dbReference type="InterPro" id="IPR053162">
    <property type="entry name" value="DnaD"/>
</dbReference>
<protein>
    <submittedName>
        <fullName evidence="5">Putative primosome component and related proteins</fullName>
    </submittedName>
</protein>
<dbReference type="SUPFAM" id="SSF158499">
    <property type="entry name" value="DnaD domain-like"/>
    <property type="match status" value="1"/>
</dbReference>
<dbReference type="EMBL" id="AP009389">
    <property type="protein sequence ID" value="BAF59190.1"/>
    <property type="molecule type" value="Genomic_DNA"/>
</dbReference>
<evidence type="ECO:0000259" key="4">
    <source>
        <dbReference type="Pfam" id="PF21984"/>
    </source>
</evidence>
<dbReference type="KEGG" id="pth:PTH_1009"/>
<evidence type="ECO:0000256" key="2">
    <source>
        <dbReference type="SAM" id="MobiDB-lite"/>
    </source>
</evidence>
<proteinExistence type="inferred from homology"/>
<dbReference type="InterPro" id="IPR034829">
    <property type="entry name" value="DnaD-like_sf"/>
</dbReference>
<dbReference type="AlphaFoldDB" id="A5D3I3"/>
<evidence type="ECO:0000313" key="5">
    <source>
        <dbReference type="EMBL" id="BAF59190.1"/>
    </source>
</evidence>
<accession>A5D3I3</accession>
<dbReference type="InterPro" id="IPR006343">
    <property type="entry name" value="DnaB/C_C"/>
</dbReference>
<organism evidence="5 6">
    <name type="scientific">Pelotomaculum thermopropionicum (strain DSM 13744 / JCM 10971 / SI)</name>
    <dbReference type="NCBI Taxonomy" id="370438"/>
    <lineage>
        <taxon>Bacteria</taxon>
        <taxon>Bacillati</taxon>
        <taxon>Bacillota</taxon>
        <taxon>Clostridia</taxon>
        <taxon>Eubacteriales</taxon>
        <taxon>Desulfotomaculaceae</taxon>
        <taxon>Pelotomaculum</taxon>
    </lineage>
</organism>
<evidence type="ECO:0000313" key="6">
    <source>
        <dbReference type="Proteomes" id="UP000006556"/>
    </source>
</evidence>
<dbReference type="HOGENOM" id="CLU_091656_0_0_9"/>
<sequence>MASGRKSKIVKCDQKVNITATFGSDLMLEGSTAIPNILLKVYNKIGITDFQMMLLIHMFRFCIEEGEVYPTPEMMAEYMHSDPIRIKRELAELLEKEIVGISQYIEESGNRVVNGYDFEPLFLKISDVWAGIRAREIEETEKRLKAAGGYGLAGGSFKYGGTELISIFEKEFGRAISPLEAEQIGQWAEEMGPAIIVEALKRAVIKGKYNFKYINGILLEWKKNNLRTIESILEYEREFQERRLAAKNRRKSEAGPEPGGDGGKSDSKKKAFIRSLYVKC</sequence>
<dbReference type="InterPro" id="IPR036388">
    <property type="entry name" value="WH-like_DNA-bd_sf"/>
</dbReference>
<keyword evidence="6" id="KW-1185">Reference proteome</keyword>
<dbReference type="Proteomes" id="UP000006556">
    <property type="component" value="Chromosome"/>
</dbReference>
<evidence type="ECO:0000256" key="1">
    <source>
        <dbReference type="ARBA" id="ARBA00093462"/>
    </source>
</evidence>
<dbReference type="PANTHER" id="PTHR37293">
    <property type="entry name" value="PHAGE REPLICATION PROTEIN-RELATED"/>
    <property type="match status" value="1"/>
</dbReference>
<name>A5D3I3_PELTS</name>
<dbReference type="eggNOG" id="COG3935">
    <property type="taxonomic scope" value="Bacteria"/>
</dbReference>
<gene>
    <name evidence="5" type="primary">DnaD</name>
    <name evidence="5" type="ordered locus">PTH_1009</name>
</gene>
<dbReference type="InterPro" id="IPR053843">
    <property type="entry name" value="DnaD_N"/>
</dbReference>
<comment type="similarity">
    <text evidence="1">Belongs to the DnaB/DnaD family.</text>
</comment>